<gene>
    <name evidence="1" type="ORF">CLV70_14916</name>
</gene>
<reference evidence="1 2" key="1">
    <citation type="submission" date="2018-03" db="EMBL/GenBank/DDBJ databases">
        <title>Genomic Encyclopedia of Archaeal and Bacterial Type Strains, Phase II (KMG-II): from individual species to whole genera.</title>
        <authorList>
            <person name="Goeker M."/>
        </authorList>
    </citation>
    <scope>NUCLEOTIDE SEQUENCE [LARGE SCALE GENOMIC DNA]</scope>
    <source>
        <strain evidence="1 2">DSM 45348</strain>
    </source>
</reference>
<dbReference type="AlphaFoldDB" id="A0A2T0R976"/>
<name>A0A2T0R976_9ACTN</name>
<accession>A0A2T0R976</accession>
<proteinExistence type="predicted"/>
<comment type="caution">
    <text evidence="1">The sequence shown here is derived from an EMBL/GenBank/DDBJ whole genome shotgun (WGS) entry which is preliminary data.</text>
</comment>
<evidence type="ECO:0000313" key="2">
    <source>
        <dbReference type="Proteomes" id="UP000239209"/>
    </source>
</evidence>
<dbReference type="EMBL" id="PVZG01000049">
    <property type="protein sequence ID" value="PRY17714.1"/>
    <property type="molecule type" value="Genomic_DNA"/>
</dbReference>
<dbReference type="Proteomes" id="UP000239209">
    <property type="component" value="Unassembled WGS sequence"/>
</dbReference>
<keyword evidence="2" id="KW-1185">Reference proteome</keyword>
<protein>
    <submittedName>
        <fullName evidence="1">Uncharacterized protein</fullName>
    </submittedName>
</protein>
<sequence length="117" mass="13303">MRTVDVQTFDEDGRSLDLTDPVVSALWPRMPITRLHNGQSLYLTLNRSIETPRAVSALIRWHDGRSDQQIRSVDLSYHRVKHLSKAALPVARREWRTLPGRVRCCGEAQTTGLIGPM</sequence>
<evidence type="ECO:0000313" key="1">
    <source>
        <dbReference type="EMBL" id="PRY17714.1"/>
    </source>
</evidence>
<organism evidence="1 2">
    <name type="scientific">Pseudosporangium ferrugineum</name>
    <dbReference type="NCBI Taxonomy" id="439699"/>
    <lineage>
        <taxon>Bacteria</taxon>
        <taxon>Bacillati</taxon>
        <taxon>Actinomycetota</taxon>
        <taxon>Actinomycetes</taxon>
        <taxon>Micromonosporales</taxon>
        <taxon>Micromonosporaceae</taxon>
        <taxon>Pseudosporangium</taxon>
    </lineage>
</organism>